<evidence type="ECO:0000313" key="3">
    <source>
        <dbReference type="Proteomes" id="UP000237923"/>
    </source>
</evidence>
<name>A0A2N9KGH7_9LACO</name>
<dbReference type="EMBL" id="OKQR01000009">
    <property type="protein sequence ID" value="SPD95172.1"/>
    <property type="molecule type" value="Genomic_DNA"/>
</dbReference>
<accession>A0A2N9KGH7</accession>
<organism evidence="2 3">
    <name type="scientific">Leuconostoc suionicum</name>
    <dbReference type="NCBI Taxonomy" id="1511761"/>
    <lineage>
        <taxon>Bacteria</taxon>
        <taxon>Bacillati</taxon>
        <taxon>Bacillota</taxon>
        <taxon>Bacilli</taxon>
        <taxon>Lactobacillales</taxon>
        <taxon>Lactobacillaceae</taxon>
        <taxon>Leuconostoc</taxon>
    </lineage>
</organism>
<evidence type="ECO:0000313" key="4">
    <source>
        <dbReference type="Proteomes" id="UP000239237"/>
    </source>
</evidence>
<dbReference type="Proteomes" id="UP000239237">
    <property type="component" value="Unassembled WGS sequence"/>
</dbReference>
<evidence type="ECO:0000313" key="1">
    <source>
        <dbReference type="EMBL" id="SPD95172.1"/>
    </source>
</evidence>
<reference evidence="2 3" key="2">
    <citation type="submission" date="2018-02" db="EMBL/GenBank/DDBJ databases">
        <authorList>
            <person name="Cohen D.B."/>
            <person name="Kent A.D."/>
        </authorList>
    </citation>
    <scope>NUCLEOTIDE SEQUENCE [LARGE SCALE GENOMIC DNA]</scope>
    <source>
        <strain evidence="2 3">CECT 9216</strain>
    </source>
</reference>
<protein>
    <submittedName>
        <fullName evidence="2">Uncharacterized protein</fullName>
    </submittedName>
</protein>
<keyword evidence="4" id="KW-1185">Reference proteome</keyword>
<dbReference type="Proteomes" id="UP000237923">
    <property type="component" value="Unassembled WGS sequence"/>
</dbReference>
<reference evidence="1 4" key="1">
    <citation type="submission" date="2018-02" db="EMBL/GenBank/DDBJ databases">
        <authorList>
            <person name="Rodrigo-Torres L."/>
            <person name="Arahal R. D."/>
            <person name="Lucena T."/>
        </authorList>
    </citation>
    <scope>NUCLEOTIDE SEQUENCE [LARGE SCALE GENOMIC DNA]</scope>
    <source>
        <strain evidence="1 4">CECT 8486</strain>
    </source>
</reference>
<sequence length="34" mass="3829">MTDVSGKPVTRAEFNAMQKEVARLLVDFYSLVVN</sequence>
<gene>
    <name evidence="1" type="ORF">LES8486_02108</name>
    <name evidence="2" type="ORF">LES9216_02117</name>
</gene>
<proteinExistence type="predicted"/>
<evidence type="ECO:0000313" key="2">
    <source>
        <dbReference type="EMBL" id="SPE09917.1"/>
    </source>
</evidence>
<dbReference type="AlphaFoldDB" id="A0A2N9KGH7"/>
<dbReference type="EMBL" id="OKQU01000008">
    <property type="protein sequence ID" value="SPE09917.1"/>
    <property type="molecule type" value="Genomic_DNA"/>
</dbReference>